<evidence type="ECO:0000259" key="6">
    <source>
        <dbReference type="PROSITE" id="PS51819"/>
    </source>
</evidence>
<reference evidence="7 8" key="1">
    <citation type="journal article" date="2018" name="Front. Microbiol.">
        <title>Hydrolytic Capabilities as a Key to Environmental Success: Chitinolytic and Cellulolytic Acidobacteria From Acidic Sub-arctic Soils and Boreal Peatlands.</title>
        <authorList>
            <person name="Belova S.E."/>
            <person name="Ravin N.V."/>
            <person name="Pankratov T.A."/>
            <person name="Rakitin A.L."/>
            <person name="Ivanova A.A."/>
            <person name="Beletsky A.V."/>
            <person name="Mardanov A.V."/>
            <person name="Sinninghe Damste J.S."/>
            <person name="Dedysh S.N."/>
        </authorList>
    </citation>
    <scope>NUCLEOTIDE SEQUENCE [LARGE SCALE GENOMIC DNA]</scope>
    <source>
        <strain evidence="7 8">SBC82</strain>
    </source>
</reference>
<dbReference type="PIRSF" id="PIRSF009283">
    <property type="entry name" value="HPP_dOase"/>
    <property type="match status" value="1"/>
</dbReference>
<evidence type="ECO:0000256" key="4">
    <source>
        <dbReference type="ARBA" id="ARBA00022737"/>
    </source>
</evidence>
<dbReference type="GO" id="GO:0046872">
    <property type="term" value="F:metal ion binding"/>
    <property type="evidence" value="ECO:0007669"/>
    <property type="project" value="UniProtKB-KW"/>
</dbReference>
<evidence type="ECO:0000256" key="2">
    <source>
        <dbReference type="ARBA" id="ARBA00005877"/>
    </source>
</evidence>
<dbReference type="EMBL" id="CP030840">
    <property type="protein sequence ID" value="AXC15868.1"/>
    <property type="molecule type" value="Genomic_DNA"/>
</dbReference>
<dbReference type="Proteomes" id="UP000253606">
    <property type="component" value="Chromosome"/>
</dbReference>
<dbReference type="InterPro" id="IPR037523">
    <property type="entry name" value="VOC_core"/>
</dbReference>
<dbReference type="Gene3D" id="3.10.180.10">
    <property type="entry name" value="2,3-Dihydroxybiphenyl 1,2-Dioxygenase, domain 1"/>
    <property type="match status" value="2"/>
</dbReference>
<comment type="similarity">
    <text evidence="2">Belongs to the 4HPPD family.</text>
</comment>
<dbReference type="Pfam" id="PF00903">
    <property type="entry name" value="Glyoxalase"/>
    <property type="match status" value="2"/>
</dbReference>
<dbReference type="KEGG" id="abas:ACPOL_6656"/>
<dbReference type="PROSITE" id="PS51819">
    <property type="entry name" value="VOC"/>
    <property type="match status" value="2"/>
</dbReference>
<keyword evidence="7" id="KW-0670">Pyruvate</keyword>
<organism evidence="7 8">
    <name type="scientific">Acidisarcina polymorpha</name>
    <dbReference type="NCBI Taxonomy" id="2211140"/>
    <lineage>
        <taxon>Bacteria</taxon>
        <taxon>Pseudomonadati</taxon>
        <taxon>Acidobacteriota</taxon>
        <taxon>Terriglobia</taxon>
        <taxon>Terriglobales</taxon>
        <taxon>Acidobacteriaceae</taxon>
        <taxon>Acidisarcina</taxon>
    </lineage>
</organism>
<evidence type="ECO:0000256" key="1">
    <source>
        <dbReference type="ARBA" id="ARBA00001962"/>
    </source>
</evidence>
<sequence length="374" mass="41799">MSSMLLHPEVQTPKGFLPITGTDYIELYVGNARQSAYFYRAALGMCLVAWAGPETGLHDRASYVLQQGNIRLVLTTPLRPDGGMAEHIRRHGDGVRDIAMCVTDAKLAWREATKRGARSVHECHTLEDHCGRVKVASVAAYGDTIHTFVERENYTGPFLPGYESTDEDHAARPVGLTRIDHISGNVGWNELHRWVDFYRDTLGFSLYPKSGEAGPAGYLSFKAQVVSSAEGRILFPLKEPAEGRDRSRIEQYLESYHGPGVENIALATGDMLGTVAKLRQQGVQFSSVPSSYYRQLRARVGNLDEPLEELERLGILVDRDDDGYLLQAFTRPVEDRPTLFFQIIQRKGSRGFGEGNHKALAEAIAAEKRFLRYR</sequence>
<evidence type="ECO:0000256" key="5">
    <source>
        <dbReference type="ARBA" id="ARBA00023004"/>
    </source>
</evidence>
<dbReference type="PANTHER" id="PTHR11959">
    <property type="entry name" value="4-HYDROXYPHENYLPYRUVATE DIOXYGENASE"/>
    <property type="match status" value="1"/>
</dbReference>
<dbReference type="PANTHER" id="PTHR11959:SF1">
    <property type="entry name" value="4-HYDROXYPHENYLPYRUVATE DIOXYGENASE"/>
    <property type="match status" value="1"/>
</dbReference>
<dbReference type="InterPro" id="IPR005956">
    <property type="entry name" value="4OHPhenylPyrv_dOase"/>
</dbReference>
<keyword evidence="4" id="KW-0677">Repeat</keyword>
<evidence type="ECO:0000256" key="3">
    <source>
        <dbReference type="ARBA" id="ARBA00022723"/>
    </source>
</evidence>
<dbReference type="GO" id="GO:0006572">
    <property type="term" value="P:L-tyrosine catabolic process"/>
    <property type="evidence" value="ECO:0007669"/>
    <property type="project" value="TreeGrafter"/>
</dbReference>
<dbReference type="SUPFAM" id="SSF54593">
    <property type="entry name" value="Glyoxalase/Bleomycin resistance protein/Dihydroxybiphenyl dioxygenase"/>
    <property type="match status" value="1"/>
</dbReference>
<feature type="domain" description="VOC" evidence="6">
    <location>
        <begin position="21"/>
        <end position="151"/>
    </location>
</feature>
<gene>
    <name evidence="7" type="ORF">ACPOL_6656</name>
</gene>
<keyword evidence="5" id="KW-0408">Iron</keyword>
<evidence type="ECO:0000313" key="8">
    <source>
        <dbReference type="Proteomes" id="UP000253606"/>
    </source>
</evidence>
<evidence type="ECO:0000313" key="7">
    <source>
        <dbReference type="EMBL" id="AXC15868.1"/>
    </source>
</evidence>
<dbReference type="OrthoDB" id="9780241at2"/>
<keyword evidence="7" id="KW-0223">Dioxygenase</keyword>
<keyword evidence="8" id="KW-1185">Reference proteome</keyword>
<dbReference type="RefSeq" id="WP_114210460.1">
    <property type="nucleotide sequence ID" value="NZ_CP030840.1"/>
</dbReference>
<accession>A0A2Z5GA38</accession>
<proteinExistence type="inferred from homology"/>
<dbReference type="CDD" id="cd07250">
    <property type="entry name" value="HPPD_C_like"/>
    <property type="match status" value="1"/>
</dbReference>
<dbReference type="NCBIfam" id="TIGR01263">
    <property type="entry name" value="4HPPD"/>
    <property type="match status" value="1"/>
</dbReference>
<feature type="domain" description="VOC" evidence="6">
    <location>
        <begin position="178"/>
        <end position="331"/>
    </location>
</feature>
<keyword evidence="7" id="KW-0560">Oxidoreductase</keyword>
<dbReference type="CDD" id="cd08342">
    <property type="entry name" value="HPPD_N_like"/>
    <property type="match status" value="1"/>
</dbReference>
<dbReference type="InterPro" id="IPR041736">
    <property type="entry name" value="4OHPhenylPyrv_dOase_N"/>
</dbReference>
<comment type="cofactor">
    <cofactor evidence="1">
        <name>Fe cation</name>
        <dbReference type="ChEBI" id="CHEBI:24875"/>
    </cofactor>
</comment>
<dbReference type="InterPro" id="IPR041735">
    <property type="entry name" value="4OHPhenylPyrv_dOase_C"/>
</dbReference>
<dbReference type="InterPro" id="IPR029068">
    <property type="entry name" value="Glyas_Bleomycin-R_OHBP_Dase"/>
</dbReference>
<name>A0A2Z5GA38_9BACT</name>
<dbReference type="InterPro" id="IPR004360">
    <property type="entry name" value="Glyas_Fos-R_dOase_dom"/>
</dbReference>
<protein>
    <submittedName>
        <fullName evidence="7">4-hydroxyphenylpyruvate dioxygenase</fullName>
    </submittedName>
</protein>
<dbReference type="AlphaFoldDB" id="A0A2Z5GA38"/>
<dbReference type="GO" id="GO:0003868">
    <property type="term" value="F:4-hydroxyphenylpyruvate dioxygenase activity"/>
    <property type="evidence" value="ECO:0007669"/>
    <property type="project" value="InterPro"/>
</dbReference>
<keyword evidence="3" id="KW-0479">Metal-binding</keyword>